<dbReference type="RefSeq" id="WP_022522674.1">
    <property type="nucleotide sequence ID" value="NZ_CP054580.1"/>
</dbReference>
<organism evidence="1 2">
    <name type="scientific">Vreelandella titanicae</name>
    <dbReference type="NCBI Taxonomy" id="664683"/>
    <lineage>
        <taxon>Bacteria</taxon>
        <taxon>Pseudomonadati</taxon>
        <taxon>Pseudomonadota</taxon>
        <taxon>Gammaproteobacteria</taxon>
        <taxon>Oceanospirillales</taxon>
        <taxon>Halomonadaceae</taxon>
        <taxon>Vreelandella</taxon>
    </lineage>
</organism>
<sequence>MTFGYRLNVEQLMYKRASYNYEKALSKMVDVPDSIPETGKLYYFEGPGLEDDETIALCIECIIEWAASLESFVNLVWLGNKISSQEEERNYSSTIAKIKRLYQIEDLLYGDSKWKSGVEKLFAMRNYLMHYKEAITYTGFSFATKFQHEFSKNNMIKIKRDIYLAIKEIGGYFNIDCGFVDGDYDHLVYKY</sequence>
<protein>
    <submittedName>
        <fullName evidence="1">Uncharacterized protein</fullName>
    </submittedName>
</protein>
<dbReference type="EMBL" id="CP054580">
    <property type="protein sequence ID" value="QKS24391.1"/>
    <property type="molecule type" value="Genomic_DNA"/>
</dbReference>
<reference evidence="1 2" key="1">
    <citation type="submission" date="2019-12" db="EMBL/GenBank/DDBJ databases">
        <title>Genome sequencing and assembly of endphytes of Porphyra tenera.</title>
        <authorList>
            <person name="Park J.M."/>
            <person name="Shin R."/>
            <person name="Jo S.H."/>
        </authorList>
    </citation>
    <scope>NUCLEOTIDE SEQUENCE [LARGE SCALE GENOMIC DNA]</scope>
    <source>
        <strain evidence="1 2">GPM3</strain>
    </source>
</reference>
<evidence type="ECO:0000313" key="1">
    <source>
        <dbReference type="EMBL" id="QKS24391.1"/>
    </source>
</evidence>
<keyword evidence="2" id="KW-1185">Reference proteome</keyword>
<evidence type="ECO:0000313" key="2">
    <source>
        <dbReference type="Proteomes" id="UP000509761"/>
    </source>
</evidence>
<accession>A0AAP9NMC2</accession>
<name>A0AAP9NMC2_9GAMM</name>
<dbReference type="Proteomes" id="UP000509761">
    <property type="component" value="Chromosome"/>
</dbReference>
<gene>
    <name evidence="1" type="ORF">FX987_02168</name>
</gene>
<proteinExistence type="predicted"/>
<dbReference type="AlphaFoldDB" id="A0AAP9NMC2"/>